<dbReference type="GO" id="GO:0016491">
    <property type="term" value="F:oxidoreductase activity"/>
    <property type="evidence" value="ECO:0007669"/>
    <property type="project" value="UniProtKB-KW"/>
</dbReference>
<dbReference type="OrthoDB" id="47007at2759"/>
<dbReference type="InterPro" id="IPR002347">
    <property type="entry name" value="SDR_fam"/>
</dbReference>
<comment type="caution">
    <text evidence="5">The sequence shown here is derived from an EMBL/GenBank/DDBJ whole genome shotgun (WGS) entry which is preliminary data.</text>
</comment>
<organism evidence="5 6">
    <name type="scientific">Protea cynaroides</name>
    <dbReference type="NCBI Taxonomy" id="273540"/>
    <lineage>
        <taxon>Eukaryota</taxon>
        <taxon>Viridiplantae</taxon>
        <taxon>Streptophyta</taxon>
        <taxon>Embryophyta</taxon>
        <taxon>Tracheophyta</taxon>
        <taxon>Spermatophyta</taxon>
        <taxon>Magnoliopsida</taxon>
        <taxon>Proteales</taxon>
        <taxon>Proteaceae</taxon>
        <taxon>Protea</taxon>
    </lineage>
</organism>
<keyword evidence="3" id="KW-0560">Oxidoreductase</keyword>
<sequence>MNIHKALDLVLSLLTLIVVCQTFPLLLIFKFLRSILRPFTIEEVKGKVVLITGASSGIGEHLAYEYAKEGAYLVLIARREDKLRVVAKKTGQFGCPDVLVVPADVSKVDECKRFIDEAVNHFGKLDHLVCNAGIWSFCAFEEVVDVTNLVQIMDKPLEVEINYTALVLNRRRADSGSIPI</sequence>
<evidence type="ECO:0000256" key="2">
    <source>
        <dbReference type="ARBA" id="ARBA00006484"/>
    </source>
</evidence>
<evidence type="ECO:0000256" key="4">
    <source>
        <dbReference type="SAM" id="Phobius"/>
    </source>
</evidence>
<evidence type="ECO:0000256" key="3">
    <source>
        <dbReference type="ARBA" id="ARBA00023002"/>
    </source>
</evidence>
<dbReference type="AlphaFoldDB" id="A0A9Q0HAZ3"/>
<keyword evidence="4" id="KW-1133">Transmembrane helix</keyword>
<name>A0A9Q0HAZ3_9MAGN</name>
<feature type="transmembrane region" description="Helical" evidence="4">
    <location>
        <begin position="6"/>
        <end position="29"/>
    </location>
</feature>
<comment type="subcellular location">
    <subcellularLocation>
        <location evidence="1">Membrane</location>
        <topology evidence="1">Single-pass type II membrane protein</topology>
    </subcellularLocation>
</comment>
<dbReference type="PRINTS" id="PR00081">
    <property type="entry name" value="GDHRDH"/>
</dbReference>
<dbReference type="InterPro" id="IPR036291">
    <property type="entry name" value="NAD(P)-bd_dom_sf"/>
</dbReference>
<evidence type="ECO:0000313" key="6">
    <source>
        <dbReference type="Proteomes" id="UP001141806"/>
    </source>
</evidence>
<dbReference type="SUPFAM" id="SSF51735">
    <property type="entry name" value="NAD(P)-binding Rossmann-fold domains"/>
    <property type="match status" value="1"/>
</dbReference>
<dbReference type="EMBL" id="JAMYWD010000008">
    <property type="protein sequence ID" value="KAJ4963231.1"/>
    <property type="molecule type" value="Genomic_DNA"/>
</dbReference>
<dbReference type="GO" id="GO:0005829">
    <property type="term" value="C:cytosol"/>
    <property type="evidence" value="ECO:0007669"/>
    <property type="project" value="TreeGrafter"/>
</dbReference>
<evidence type="ECO:0000256" key="1">
    <source>
        <dbReference type="ARBA" id="ARBA00004606"/>
    </source>
</evidence>
<keyword evidence="6" id="KW-1185">Reference proteome</keyword>
<keyword evidence="4" id="KW-0812">Transmembrane</keyword>
<dbReference type="PANTHER" id="PTHR43391:SF78">
    <property type="entry name" value="11-BETA-HYDROXYSTEROID DEHYDROGENASE 1B-LIKE ISOFORM X1"/>
    <property type="match status" value="1"/>
</dbReference>
<dbReference type="PANTHER" id="PTHR43391">
    <property type="entry name" value="RETINOL DEHYDROGENASE-RELATED"/>
    <property type="match status" value="1"/>
</dbReference>
<proteinExistence type="inferred from homology"/>
<protein>
    <submittedName>
        <fullName evidence="5">Uncharacterized protein</fullName>
    </submittedName>
</protein>
<dbReference type="GO" id="GO:0016020">
    <property type="term" value="C:membrane"/>
    <property type="evidence" value="ECO:0007669"/>
    <property type="project" value="UniProtKB-SubCell"/>
</dbReference>
<keyword evidence="4" id="KW-0472">Membrane</keyword>
<dbReference type="Gene3D" id="3.40.50.720">
    <property type="entry name" value="NAD(P)-binding Rossmann-like Domain"/>
    <property type="match status" value="1"/>
</dbReference>
<dbReference type="Proteomes" id="UP001141806">
    <property type="component" value="Unassembled WGS sequence"/>
</dbReference>
<reference evidence="5" key="1">
    <citation type="journal article" date="2023" name="Plant J.">
        <title>The genome of the king protea, Protea cynaroides.</title>
        <authorList>
            <person name="Chang J."/>
            <person name="Duong T.A."/>
            <person name="Schoeman C."/>
            <person name="Ma X."/>
            <person name="Roodt D."/>
            <person name="Barker N."/>
            <person name="Li Z."/>
            <person name="Van de Peer Y."/>
            <person name="Mizrachi E."/>
        </authorList>
    </citation>
    <scope>NUCLEOTIDE SEQUENCE</scope>
    <source>
        <tissue evidence="5">Young leaves</tissue>
    </source>
</reference>
<accession>A0A9Q0HAZ3</accession>
<evidence type="ECO:0000313" key="5">
    <source>
        <dbReference type="EMBL" id="KAJ4963231.1"/>
    </source>
</evidence>
<dbReference type="Pfam" id="PF00106">
    <property type="entry name" value="adh_short"/>
    <property type="match status" value="1"/>
</dbReference>
<gene>
    <name evidence="5" type="ORF">NE237_023170</name>
</gene>
<comment type="similarity">
    <text evidence="2">Belongs to the short-chain dehydrogenases/reductases (SDR) family.</text>
</comment>